<dbReference type="EMBL" id="JARKNE010000013">
    <property type="protein sequence ID" value="KAK5772425.1"/>
    <property type="molecule type" value="Genomic_DNA"/>
</dbReference>
<feature type="domain" description="Reverse transcriptase" evidence="2">
    <location>
        <begin position="1"/>
        <end position="114"/>
    </location>
</feature>
<reference evidence="3 4" key="1">
    <citation type="submission" date="2023-03" db="EMBL/GenBank/DDBJ databases">
        <title>WGS of Gossypium arboreum.</title>
        <authorList>
            <person name="Yu D."/>
        </authorList>
    </citation>
    <scope>NUCLEOTIDE SEQUENCE [LARGE SCALE GENOMIC DNA]</scope>
    <source>
        <tissue evidence="3">Leaf</tissue>
    </source>
</reference>
<protein>
    <recommendedName>
        <fullName evidence="2">Reverse transcriptase domain-containing protein</fullName>
    </recommendedName>
</protein>
<organism evidence="3 4">
    <name type="scientific">Gossypium arboreum</name>
    <name type="common">Tree cotton</name>
    <name type="synonym">Gossypium nanking</name>
    <dbReference type="NCBI Taxonomy" id="29729"/>
    <lineage>
        <taxon>Eukaryota</taxon>
        <taxon>Viridiplantae</taxon>
        <taxon>Streptophyta</taxon>
        <taxon>Embryophyta</taxon>
        <taxon>Tracheophyta</taxon>
        <taxon>Spermatophyta</taxon>
        <taxon>Magnoliopsida</taxon>
        <taxon>eudicotyledons</taxon>
        <taxon>Gunneridae</taxon>
        <taxon>Pentapetalae</taxon>
        <taxon>rosids</taxon>
        <taxon>malvids</taxon>
        <taxon>Malvales</taxon>
        <taxon>Malvaceae</taxon>
        <taxon>Malvoideae</taxon>
        <taxon>Gossypium</taxon>
    </lineage>
</organism>
<keyword evidence="1" id="KW-0812">Transmembrane</keyword>
<evidence type="ECO:0000256" key="1">
    <source>
        <dbReference type="SAM" id="Phobius"/>
    </source>
</evidence>
<gene>
    <name evidence="3" type="ORF">PVK06_048714</name>
</gene>
<proteinExistence type="predicted"/>
<accession>A0ABR0MH75</accession>
<keyword evidence="1" id="KW-0472">Membrane</keyword>
<dbReference type="InterPro" id="IPR000477">
    <property type="entry name" value="RT_dom"/>
</dbReference>
<name>A0ABR0MH75_GOSAR</name>
<evidence type="ECO:0000313" key="4">
    <source>
        <dbReference type="Proteomes" id="UP001358586"/>
    </source>
</evidence>
<dbReference type="Proteomes" id="UP001358586">
    <property type="component" value="Chromosome 13"/>
</dbReference>
<sequence length="114" mass="12670">MIRCVAFVTYTMGINGGCSDSFVLSMSLSQGDPLSPFLFLLCVEGLSMILVVAQKENLIRGVCVGRGRVTINHLFFADNSIIFREAIKEQAKNVHRVISEYEKAFGQTINYDKS</sequence>
<evidence type="ECO:0000313" key="3">
    <source>
        <dbReference type="EMBL" id="KAK5772425.1"/>
    </source>
</evidence>
<feature type="transmembrane region" description="Helical" evidence="1">
    <location>
        <begin position="34"/>
        <end position="53"/>
    </location>
</feature>
<comment type="caution">
    <text evidence="3">The sequence shown here is derived from an EMBL/GenBank/DDBJ whole genome shotgun (WGS) entry which is preliminary data.</text>
</comment>
<evidence type="ECO:0000259" key="2">
    <source>
        <dbReference type="PROSITE" id="PS50878"/>
    </source>
</evidence>
<keyword evidence="1" id="KW-1133">Transmembrane helix</keyword>
<keyword evidence="4" id="KW-1185">Reference proteome</keyword>
<dbReference type="PROSITE" id="PS50878">
    <property type="entry name" value="RT_POL"/>
    <property type="match status" value="1"/>
</dbReference>